<feature type="transmembrane region" description="Helical" evidence="5">
    <location>
        <begin position="16"/>
        <end position="42"/>
    </location>
</feature>
<dbReference type="SUPFAM" id="SSF103473">
    <property type="entry name" value="MFS general substrate transporter"/>
    <property type="match status" value="1"/>
</dbReference>
<feature type="transmembrane region" description="Helical" evidence="5">
    <location>
        <begin position="264"/>
        <end position="282"/>
    </location>
</feature>
<dbReference type="Pfam" id="PF07690">
    <property type="entry name" value="MFS_1"/>
    <property type="match status" value="1"/>
</dbReference>
<feature type="transmembrane region" description="Helical" evidence="5">
    <location>
        <begin position="54"/>
        <end position="74"/>
    </location>
</feature>
<gene>
    <name evidence="7" type="ORF">GLS_c05870</name>
</gene>
<protein>
    <submittedName>
        <fullName evidence="7">Major facilitator family transporter</fullName>
    </submittedName>
</protein>
<keyword evidence="3 5" id="KW-1133">Transmembrane helix</keyword>
<dbReference type="GO" id="GO:0046943">
    <property type="term" value="F:carboxylic acid transmembrane transporter activity"/>
    <property type="evidence" value="ECO:0007669"/>
    <property type="project" value="TreeGrafter"/>
</dbReference>
<evidence type="ECO:0000256" key="4">
    <source>
        <dbReference type="ARBA" id="ARBA00023136"/>
    </source>
</evidence>
<organism evidence="7 8">
    <name type="scientific">Gluconobacter oxydans DSM 3504</name>
    <dbReference type="NCBI Taxonomy" id="1288313"/>
    <lineage>
        <taxon>Bacteria</taxon>
        <taxon>Pseudomonadati</taxon>
        <taxon>Pseudomonadota</taxon>
        <taxon>Alphaproteobacteria</taxon>
        <taxon>Acetobacterales</taxon>
        <taxon>Acetobacteraceae</taxon>
        <taxon>Gluconobacter</taxon>
    </lineage>
</organism>
<evidence type="ECO:0000259" key="6">
    <source>
        <dbReference type="PROSITE" id="PS50850"/>
    </source>
</evidence>
<evidence type="ECO:0000256" key="3">
    <source>
        <dbReference type="ARBA" id="ARBA00022989"/>
    </source>
</evidence>
<evidence type="ECO:0000256" key="2">
    <source>
        <dbReference type="ARBA" id="ARBA00022692"/>
    </source>
</evidence>
<name>A0A067Z332_GLUOY</name>
<feature type="transmembrane region" description="Helical" evidence="5">
    <location>
        <begin position="172"/>
        <end position="192"/>
    </location>
</feature>
<dbReference type="PROSITE" id="PS50850">
    <property type="entry name" value="MFS"/>
    <property type="match status" value="1"/>
</dbReference>
<dbReference type="EMBL" id="CP004373">
    <property type="protein sequence ID" value="AHK70502.1"/>
    <property type="molecule type" value="Genomic_DNA"/>
</dbReference>
<dbReference type="HOGENOM" id="CLU_001265_46_16_5"/>
<keyword evidence="2 5" id="KW-0812">Transmembrane</keyword>
<dbReference type="GO" id="GO:0005886">
    <property type="term" value="C:plasma membrane"/>
    <property type="evidence" value="ECO:0007669"/>
    <property type="project" value="TreeGrafter"/>
</dbReference>
<dbReference type="InterPro" id="IPR020846">
    <property type="entry name" value="MFS_dom"/>
</dbReference>
<sequence>MDSKIAYRSLSSSPKYIFYLIVVACAGWALASYDVNLLVLALPEIAQSLGISEYELGILGFVVYGAQFIVTLFVGYGMDRYGRKRMWMICMSGTAIFTGMTCFVHNFWELATVRALASGLAYSELAVSITIVNEQLPARNRGLLYSIVQGGWPLGVFLASGVYLIFDRMGWRFVFLLGVLPILAVMLGRAFIKESERFEEEKIRQATEGTKPTLRELFLMPGDIRRQLVILSIGWISYGTSYVATNFYITYWLTEHKNFTSHQASFLMLLSGGAGFFFYVGGGWLGERIGRKTVIVLSAALVAPLSLIFLYAQTYWLIVLDYFFLYQITNGVWSAAGYAYQSESFPTRIRGTAVGFLAAMLVLGFVSGSVLWTAVAGQHNPTLTWVVVAVLGSLGMLVTALLRPISPGQELEAIVS</sequence>
<dbReference type="Proteomes" id="UP000031656">
    <property type="component" value="Chromosome"/>
</dbReference>
<evidence type="ECO:0000256" key="1">
    <source>
        <dbReference type="ARBA" id="ARBA00004141"/>
    </source>
</evidence>
<dbReference type="InterPro" id="IPR011701">
    <property type="entry name" value="MFS"/>
</dbReference>
<evidence type="ECO:0000256" key="5">
    <source>
        <dbReference type="SAM" id="Phobius"/>
    </source>
</evidence>
<feature type="domain" description="Major facilitator superfamily (MFS) profile" evidence="6">
    <location>
        <begin position="20"/>
        <end position="407"/>
    </location>
</feature>
<proteinExistence type="predicted"/>
<dbReference type="AlphaFoldDB" id="A0A067Z332"/>
<keyword evidence="4 5" id="KW-0472">Membrane</keyword>
<evidence type="ECO:0000313" key="8">
    <source>
        <dbReference type="Proteomes" id="UP000031656"/>
    </source>
</evidence>
<dbReference type="PANTHER" id="PTHR23508">
    <property type="entry name" value="CARBOXYLIC ACID TRANSPORTER PROTEIN HOMOLOG"/>
    <property type="match status" value="1"/>
</dbReference>
<dbReference type="Gene3D" id="1.20.1250.20">
    <property type="entry name" value="MFS general substrate transporter like domains"/>
    <property type="match status" value="2"/>
</dbReference>
<dbReference type="InterPro" id="IPR036259">
    <property type="entry name" value="MFS_trans_sf"/>
</dbReference>
<accession>A0A067Z332</accession>
<dbReference type="PANTHER" id="PTHR23508:SF10">
    <property type="entry name" value="CARBOXYLIC ACID TRANSPORTER PROTEIN HOMOLOG"/>
    <property type="match status" value="1"/>
</dbReference>
<feature type="transmembrane region" description="Helical" evidence="5">
    <location>
        <begin position="228"/>
        <end position="252"/>
    </location>
</feature>
<evidence type="ECO:0000313" key="7">
    <source>
        <dbReference type="EMBL" id="AHK70502.1"/>
    </source>
</evidence>
<comment type="subcellular location">
    <subcellularLocation>
        <location evidence="1">Membrane</location>
        <topology evidence="1">Multi-pass membrane protein</topology>
    </subcellularLocation>
</comment>
<feature type="transmembrane region" description="Helical" evidence="5">
    <location>
        <begin position="294"/>
        <end position="316"/>
    </location>
</feature>
<dbReference type="KEGG" id="goy:GLS_c05870"/>
<feature type="transmembrane region" description="Helical" evidence="5">
    <location>
        <begin position="382"/>
        <end position="402"/>
    </location>
</feature>
<dbReference type="GeneID" id="56904817"/>
<reference evidence="7 8" key="1">
    <citation type="journal article" date="2015" name="Appl. Microbiol. Biotechnol.">
        <title>The consequence of an additional NADH dehydrogenase paralog on the growth of Gluconobacter oxydans DSM3504.</title>
        <authorList>
            <person name="Kostner D."/>
            <person name="Luchterhand B."/>
            <person name="Junker A."/>
            <person name="Volland S."/>
            <person name="Daniel R."/>
            <person name="Buchs J."/>
            <person name="Liebl W."/>
            <person name="Ehrenreich A."/>
        </authorList>
    </citation>
    <scope>NUCLEOTIDE SEQUENCE [LARGE SCALE GENOMIC DNA]</scope>
    <source>
        <strain evidence="7">DSM 3504</strain>
    </source>
</reference>
<feature type="transmembrane region" description="Helical" evidence="5">
    <location>
        <begin position="352"/>
        <end position="376"/>
    </location>
</feature>
<dbReference type="RefSeq" id="WP_041111047.1">
    <property type="nucleotide sequence ID" value="NZ_CP004373.1"/>
</dbReference>
<feature type="transmembrane region" description="Helical" evidence="5">
    <location>
        <begin position="144"/>
        <end position="166"/>
    </location>
</feature>